<evidence type="ECO:0000256" key="1">
    <source>
        <dbReference type="SAM" id="MobiDB-lite"/>
    </source>
</evidence>
<feature type="region of interest" description="Disordered" evidence="1">
    <location>
        <begin position="50"/>
        <end position="82"/>
    </location>
</feature>
<sequence length="141" mass="15861">MMSLCICQTCSKTTVEMRKITTVRMMRWTMERAGKLKVWVYLYIHNDSHLSSCLPLDTDEDDDSSDDDDEETETEEGVGPAIFVEKTTSFGGAVTLEEDETDHDDILQCWGDMLESAVQQCNYQDGPALSRTSSSEELTAI</sequence>
<dbReference type="Proteomes" id="UP001174909">
    <property type="component" value="Unassembled WGS sequence"/>
</dbReference>
<evidence type="ECO:0000313" key="2">
    <source>
        <dbReference type="EMBL" id="CAI8027759.1"/>
    </source>
</evidence>
<keyword evidence="3" id="KW-1185">Reference proteome</keyword>
<feature type="compositionally biased region" description="Acidic residues" evidence="1">
    <location>
        <begin position="57"/>
        <end position="76"/>
    </location>
</feature>
<evidence type="ECO:0000313" key="3">
    <source>
        <dbReference type="Proteomes" id="UP001174909"/>
    </source>
</evidence>
<gene>
    <name evidence="2" type="ORF">GBAR_LOCUS15811</name>
</gene>
<dbReference type="EMBL" id="CASHTH010002296">
    <property type="protein sequence ID" value="CAI8027759.1"/>
    <property type="molecule type" value="Genomic_DNA"/>
</dbReference>
<accession>A0AA35WP90</accession>
<protein>
    <submittedName>
        <fullName evidence="2">Uncharacterized protein</fullName>
    </submittedName>
</protein>
<feature type="non-terminal residue" evidence="2">
    <location>
        <position position="141"/>
    </location>
</feature>
<name>A0AA35WP90_GEOBA</name>
<reference evidence="2" key="1">
    <citation type="submission" date="2023-03" db="EMBL/GenBank/DDBJ databases">
        <authorList>
            <person name="Steffen K."/>
            <person name="Cardenas P."/>
        </authorList>
    </citation>
    <scope>NUCLEOTIDE SEQUENCE</scope>
</reference>
<comment type="caution">
    <text evidence="2">The sequence shown here is derived from an EMBL/GenBank/DDBJ whole genome shotgun (WGS) entry which is preliminary data.</text>
</comment>
<organism evidence="2 3">
    <name type="scientific">Geodia barretti</name>
    <name type="common">Barrett's horny sponge</name>
    <dbReference type="NCBI Taxonomy" id="519541"/>
    <lineage>
        <taxon>Eukaryota</taxon>
        <taxon>Metazoa</taxon>
        <taxon>Porifera</taxon>
        <taxon>Demospongiae</taxon>
        <taxon>Heteroscleromorpha</taxon>
        <taxon>Tetractinellida</taxon>
        <taxon>Astrophorina</taxon>
        <taxon>Geodiidae</taxon>
        <taxon>Geodia</taxon>
    </lineage>
</organism>
<proteinExistence type="predicted"/>
<dbReference type="AlphaFoldDB" id="A0AA35WP90"/>